<evidence type="ECO:0000313" key="1">
    <source>
        <dbReference type="EMBL" id="CAD8141301.1"/>
    </source>
</evidence>
<accession>A0A8S1SIV5</accession>
<dbReference type="EMBL" id="CAJJDO010000010">
    <property type="protein sequence ID" value="CAD8141301.1"/>
    <property type="molecule type" value="Genomic_DNA"/>
</dbReference>
<proteinExistence type="predicted"/>
<dbReference type="Proteomes" id="UP000689195">
    <property type="component" value="Unassembled WGS sequence"/>
</dbReference>
<evidence type="ECO:0000313" key="2">
    <source>
        <dbReference type="Proteomes" id="UP000689195"/>
    </source>
</evidence>
<reference evidence="1" key="1">
    <citation type="submission" date="2021-01" db="EMBL/GenBank/DDBJ databases">
        <authorList>
            <consortium name="Genoscope - CEA"/>
            <person name="William W."/>
        </authorList>
    </citation>
    <scope>NUCLEOTIDE SEQUENCE</scope>
</reference>
<dbReference type="AlphaFoldDB" id="A0A8S1SIV5"/>
<comment type="caution">
    <text evidence="1">The sequence shown here is derived from an EMBL/GenBank/DDBJ whole genome shotgun (WGS) entry which is preliminary data.</text>
</comment>
<organism evidence="1 2">
    <name type="scientific">Paramecium pentaurelia</name>
    <dbReference type="NCBI Taxonomy" id="43138"/>
    <lineage>
        <taxon>Eukaryota</taxon>
        <taxon>Sar</taxon>
        <taxon>Alveolata</taxon>
        <taxon>Ciliophora</taxon>
        <taxon>Intramacronucleata</taxon>
        <taxon>Oligohymenophorea</taxon>
        <taxon>Peniculida</taxon>
        <taxon>Parameciidae</taxon>
        <taxon>Paramecium</taxon>
    </lineage>
</organism>
<keyword evidence="2" id="KW-1185">Reference proteome</keyword>
<protein>
    <submittedName>
        <fullName evidence="1">Uncharacterized protein</fullName>
    </submittedName>
</protein>
<gene>
    <name evidence="1" type="ORF">PPENT_87.1.T0100043</name>
</gene>
<name>A0A8S1SIV5_9CILI</name>
<sequence length="81" mass="9928">MEPLFIKCLKYFQVFNIMKRVVMVQQQYQYLVYWSNFIYQLLCYQTSLFADSVNNKKKLITSKNLSFQYTEEFQKINNIQT</sequence>